<evidence type="ECO:0000313" key="2">
    <source>
        <dbReference type="Proteomes" id="UP001229346"/>
    </source>
</evidence>
<evidence type="ECO:0008006" key="3">
    <source>
        <dbReference type="Google" id="ProtNLM"/>
    </source>
</evidence>
<proteinExistence type="predicted"/>
<comment type="caution">
    <text evidence="1">The sequence shown here is derived from an EMBL/GenBank/DDBJ whole genome shotgun (WGS) entry which is preliminary data.</text>
</comment>
<dbReference type="InterPro" id="IPR021377">
    <property type="entry name" value="DUF3006"/>
</dbReference>
<keyword evidence="2" id="KW-1185">Reference proteome</keyword>
<accession>A0ABT9TZU3</accession>
<evidence type="ECO:0000313" key="1">
    <source>
        <dbReference type="EMBL" id="MDQ0112912.1"/>
    </source>
</evidence>
<dbReference type="Pfam" id="PF11213">
    <property type="entry name" value="DUF3006"/>
    <property type="match status" value="1"/>
</dbReference>
<protein>
    <recommendedName>
        <fullName evidence="3">DUF3006 domain-containing protein</fullName>
    </recommendedName>
</protein>
<sequence length="70" mass="8130">MTGIVDRFEGDYAIIEMDGQLHEVKSEQLESRVRVGDVVKWCGDLWSTDKQATEARKENVKQLMDEVWDD</sequence>
<dbReference type="RefSeq" id="WP_307203844.1">
    <property type="nucleotide sequence ID" value="NZ_JAUSST010000002.1"/>
</dbReference>
<gene>
    <name evidence="1" type="ORF">J2T15_002347</name>
</gene>
<name>A0ABT9TZU3_PAEHA</name>
<dbReference type="EMBL" id="JAUSSU010000004">
    <property type="protein sequence ID" value="MDQ0112912.1"/>
    <property type="molecule type" value="Genomic_DNA"/>
</dbReference>
<dbReference type="Proteomes" id="UP001229346">
    <property type="component" value="Unassembled WGS sequence"/>
</dbReference>
<reference evidence="1 2" key="1">
    <citation type="submission" date="2023-07" db="EMBL/GenBank/DDBJ databases">
        <title>Sorghum-associated microbial communities from plants grown in Nebraska, USA.</title>
        <authorList>
            <person name="Schachtman D."/>
        </authorList>
    </citation>
    <scope>NUCLEOTIDE SEQUENCE [LARGE SCALE GENOMIC DNA]</scope>
    <source>
        <strain evidence="1 2">CC482</strain>
    </source>
</reference>
<organism evidence="1 2">
    <name type="scientific">Paenibacillus harenae</name>
    <dbReference type="NCBI Taxonomy" id="306543"/>
    <lineage>
        <taxon>Bacteria</taxon>
        <taxon>Bacillati</taxon>
        <taxon>Bacillota</taxon>
        <taxon>Bacilli</taxon>
        <taxon>Bacillales</taxon>
        <taxon>Paenibacillaceae</taxon>
        <taxon>Paenibacillus</taxon>
    </lineage>
</organism>